<dbReference type="InterPro" id="IPR001807">
    <property type="entry name" value="ClC"/>
</dbReference>
<dbReference type="InterPro" id="IPR050368">
    <property type="entry name" value="ClC-type_chloride_channel"/>
</dbReference>
<dbReference type="CDD" id="cd00400">
    <property type="entry name" value="Voltage_gated_ClC"/>
    <property type="match status" value="1"/>
</dbReference>
<keyword evidence="5" id="KW-0406">Ion transport</keyword>
<dbReference type="Pfam" id="PF00654">
    <property type="entry name" value="Voltage_CLC"/>
    <property type="match status" value="1"/>
</dbReference>
<evidence type="ECO:0000256" key="3">
    <source>
        <dbReference type="ARBA" id="ARBA00022692"/>
    </source>
</evidence>
<keyword evidence="14" id="KW-1185">Reference proteome</keyword>
<reference evidence="13" key="2">
    <citation type="submission" date="2020-09" db="EMBL/GenBank/DDBJ databases">
        <authorList>
            <person name="Sun Q."/>
            <person name="Ohkuma M."/>
        </authorList>
    </citation>
    <scope>NUCLEOTIDE SEQUENCE</scope>
    <source>
        <strain evidence="13">JCM 10088</strain>
    </source>
</reference>
<evidence type="ECO:0000256" key="5">
    <source>
        <dbReference type="ARBA" id="ARBA00023065"/>
    </source>
</evidence>
<dbReference type="GO" id="GO:0005254">
    <property type="term" value="F:chloride channel activity"/>
    <property type="evidence" value="ECO:0007669"/>
    <property type="project" value="UniProtKB-KW"/>
</dbReference>
<dbReference type="InterPro" id="IPR046342">
    <property type="entry name" value="CBS_dom_sf"/>
</dbReference>
<reference evidence="13" key="1">
    <citation type="journal article" date="2014" name="Int. J. Syst. Evol. Microbiol.">
        <title>Complete genome sequence of Corynebacterium casei LMG S-19264T (=DSM 44701T), isolated from a smear-ripened cheese.</title>
        <authorList>
            <consortium name="US DOE Joint Genome Institute (JGI-PGF)"/>
            <person name="Walter F."/>
            <person name="Albersmeier A."/>
            <person name="Kalinowski J."/>
            <person name="Ruckert C."/>
        </authorList>
    </citation>
    <scope>NUCLEOTIDE SEQUENCE</scope>
    <source>
        <strain evidence="13">JCM 10088</strain>
    </source>
</reference>
<evidence type="ECO:0000256" key="4">
    <source>
        <dbReference type="ARBA" id="ARBA00022989"/>
    </source>
</evidence>
<keyword evidence="2" id="KW-0813">Transport</keyword>
<organism evidence="13 14">
    <name type="scientific">Thermocladium modestius</name>
    <dbReference type="NCBI Taxonomy" id="62609"/>
    <lineage>
        <taxon>Archaea</taxon>
        <taxon>Thermoproteota</taxon>
        <taxon>Thermoprotei</taxon>
        <taxon>Thermoproteales</taxon>
        <taxon>Thermoproteaceae</taxon>
        <taxon>Thermocladium</taxon>
    </lineage>
</organism>
<dbReference type="SUPFAM" id="SSF81340">
    <property type="entry name" value="Clc chloride channel"/>
    <property type="match status" value="1"/>
</dbReference>
<feature type="transmembrane region" description="Helical" evidence="11">
    <location>
        <begin position="170"/>
        <end position="194"/>
    </location>
</feature>
<name>A0A830GVE0_9CREN</name>
<dbReference type="PRINTS" id="PR00762">
    <property type="entry name" value="CLCHANNEL"/>
</dbReference>
<keyword evidence="6 11" id="KW-0472">Membrane</keyword>
<dbReference type="GO" id="GO:0034707">
    <property type="term" value="C:chloride channel complex"/>
    <property type="evidence" value="ECO:0007669"/>
    <property type="project" value="UniProtKB-KW"/>
</dbReference>
<dbReference type="PANTHER" id="PTHR43427:SF6">
    <property type="entry name" value="CHLORIDE CHANNEL PROTEIN CLC-E"/>
    <property type="match status" value="1"/>
</dbReference>
<feature type="transmembrane region" description="Helical" evidence="11">
    <location>
        <begin position="73"/>
        <end position="95"/>
    </location>
</feature>
<dbReference type="Proteomes" id="UP000610960">
    <property type="component" value="Unassembled WGS sequence"/>
</dbReference>
<dbReference type="AlphaFoldDB" id="A0A830GVE0"/>
<feature type="transmembrane region" description="Helical" evidence="11">
    <location>
        <begin position="318"/>
        <end position="340"/>
    </location>
</feature>
<feature type="transmembrane region" description="Helical" evidence="11">
    <location>
        <begin position="352"/>
        <end position="376"/>
    </location>
</feature>
<feature type="transmembrane region" description="Helical" evidence="11">
    <location>
        <begin position="206"/>
        <end position="231"/>
    </location>
</feature>
<feature type="domain" description="CBS" evidence="12">
    <location>
        <begin position="460"/>
        <end position="525"/>
    </location>
</feature>
<evidence type="ECO:0000256" key="1">
    <source>
        <dbReference type="ARBA" id="ARBA00004141"/>
    </source>
</evidence>
<dbReference type="SMART" id="SM00116">
    <property type="entry name" value="CBS"/>
    <property type="match status" value="2"/>
</dbReference>
<comment type="caution">
    <text evidence="13">The sequence shown here is derived from an EMBL/GenBank/DDBJ whole genome shotgun (WGS) entry which is preliminary data.</text>
</comment>
<feature type="transmembrane region" description="Helical" evidence="11">
    <location>
        <begin position="415"/>
        <end position="432"/>
    </location>
</feature>
<dbReference type="Pfam" id="PF00571">
    <property type="entry name" value="CBS"/>
    <property type="match status" value="2"/>
</dbReference>
<proteinExistence type="predicted"/>
<sequence>MSIGERLNSLPYLEKWLVLGVILGIVAGLSSLTFYFAIKAMEYVFLTHLVGMSIPRPLGEGGSLDFLFRAGRYYLIPVSMVIGGAISGLLVYTFAPEAEGHGTDAAISAFHYRQGKVRWRVIPVKLIASAVTIGSGGSAGREGPTAQLSAGIGSMMADLLGLSPEDRRKAVAVGIGAGIGTIFKTPIGGAILAAEILYRRDLETDVIYPSIIAAAVGYSIFGSVVGFTPIFGNYLGAFNPFRLPLYAVLGLVAGGVGLLYIKSFYGIQRAFRKAALSPYLKPVIGGAGAGLIALLAPEVMATGYGWINLLEYERLGEIVSITAVPIVVLLLLLPFLKILATDLTIGSGGSGGVFAPGMFIGAFLGGDLGLLFHYLFPQLVPSIAPFVIVGMISLFGGAAKAPLSVLIMVTEMTGSLQLLPGAMIAVAISYIVTGNNSIYSSQVPTRRESPAHADEYERSMLATIKVAQCKLRDLKVYAYSSVEDAVSIMTQNNLLSIPVIDGNGGFIGIAYLKDLLGKVGAVGAFAVRGVPTVGLRSSLEEAWEVMAKTKSRWVPVVEGGRLLGVAMMDDMVEAYRKEAERLKQMPRQAGEAA</sequence>
<keyword evidence="10" id="KW-0129">CBS domain</keyword>
<evidence type="ECO:0000313" key="13">
    <source>
        <dbReference type="EMBL" id="GGP20880.1"/>
    </source>
</evidence>
<evidence type="ECO:0000256" key="10">
    <source>
        <dbReference type="PROSITE-ProRule" id="PRU00703"/>
    </source>
</evidence>
<keyword evidence="9" id="KW-0407">Ion channel</keyword>
<feature type="domain" description="CBS" evidence="12">
    <location>
        <begin position="526"/>
        <end position="581"/>
    </location>
</feature>
<keyword evidence="4 11" id="KW-1133">Transmembrane helix</keyword>
<feature type="transmembrane region" description="Helical" evidence="11">
    <location>
        <begin position="243"/>
        <end position="261"/>
    </location>
</feature>
<dbReference type="Gene3D" id="3.10.580.10">
    <property type="entry name" value="CBS-domain"/>
    <property type="match status" value="1"/>
</dbReference>
<evidence type="ECO:0000256" key="9">
    <source>
        <dbReference type="ARBA" id="ARBA00023303"/>
    </source>
</evidence>
<dbReference type="SUPFAM" id="SSF54631">
    <property type="entry name" value="CBS-domain pair"/>
    <property type="match status" value="1"/>
</dbReference>
<dbReference type="FunFam" id="1.10.3080.10:FF:000018">
    <property type="entry name" value="Chloride transporter, ClC family"/>
    <property type="match status" value="1"/>
</dbReference>
<keyword evidence="8" id="KW-0868">Chloride</keyword>
<evidence type="ECO:0000256" key="6">
    <source>
        <dbReference type="ARBA" id="ARBA00023136"/>
    </source>
</evidence>
<accession>A0A830GVE0</accession>
<dbReference type="InterPro" id="IPR000644">
    <property type="entry name" value="CBS_dom"/>
</dbReference>
<keyword evidence="7" id="KW-0869">Chloride channel</keyword>
<gene>
    <name evidence="13" type="ORF">GCM10007981_10740</name>
</gene>
<dbReference type="RefSeq" id="WP_229657687.1">
    <property type="nucleotide sequence ID" value="NZ_BMNL01000002.1"/>
</dbReference>
<feature type="transmembrane region" description="Helical" evidence="11">
    <location>
        <begin position="382"/>
        <end position="403"/>
    </location>
</feature>
<dbReference type="Gene3D" id="1.10.3080.10">
    <property type="entry name" value="Clc chloride channel"/>
    <property type="match status" value="1"/>
</dbReference>
<comment type="subcellular location">
    <subcellularLocation>
        <location evidence="1">Membrane</location>
        <topology evidence="1">Multi-pass membrane protein</topology>
    </subcellularLocation>
</comment>
<dbReference type="PROSITE" id="PS51371">
    <property type="entry name" value="CBS"/>
    <property type="match status" value="2"/>
</dbReference>
<evidence type="ECO:0000256" key="8">
    <source>
        <dbReference type="ARBA" id="ARBA00023214"/>
    </source>
</evidence>
<protein>
    <submittedName>
        <fullName evidence="13">Chloride channel protein</fullName>
    </submittedName>
</protein>
<feature type="transmembrane region" description="Helical" evidence="11">
    <location>
        <begin position="282"/>
        <end position="306"/>
    </location>
</feature>
<evidence type="ECO:0000256" key="11">
    <source>
        <dbReference type="SAM" id="Phobius"/>
    </source>
</evidence>
<feature type="transmembrane region" description="Helical" evidence="11">
    <location>
        <begin position="16"/>
        <end position="38"/>
    </location>
</feature>
<evidence type="ECO:0000259" key="12">
    <source>
        <dbReference type="PROSITE" id="PS51371"/>
    </source>
</evidence>
<keyword evidence="3 11" id="KW-0812">Transmembrane</keyword>
<dbReference type="InterPro" id="IPR014743">
    <property type="entry name" value="Cl-channel_core"/>
</dbReference>
<dbReference type="PANTHER" id="PTHR43427">
    <property type="entry name" value="CHLORIDE CHANNEL PROTEIN CLC-E"/>
    <property type="match status" value="1"/>
</dbReference>
<evidence type="ECO:0000256" key="2">
    <source>
        <dbReference type="ARBA" id="ARBA00022448"/>
    </source>
</evidence>
<evidence type="ECO:0000313" key="14">
    <source>
        <dbReference type="Proteomes" id="UP000610960"/>
    </source>
</evidence>
<evidence type="ECO:0000256" key="7">
    <source>
        <dbReference type="ARBA" id="ARBA00023173"/>
    </source>
</evidence>
<dbReference type="EMBL" id="BMNL01000002">
    <property type="protein sequence ID" value="GGP20880.1"/>
    <property type="molecule type" value="Genomic_DNA"/>
</dbReference>